<dbReference type="AlphaFoldDB" id="A0A1T4R984"/>
<dbReference type="GO" id="GO:0016788">
    <property type="term" value="F:hydrolase activity, acting on ester bonds"/>
    <property type="evidence" value="ECO:0007669"/>
    <property type="project" value="UniProtKB-ARBA"/>
</dbReference>
<dbReference type="STRING" id="1365950.SAMN05428963_106122"/>
<keyword evidence="3" id="KW-1185">Reference proteome</keyword>
<dbReference type="EMBL" id="FUXL01000006">
    <property type="protein sequence ID" value="SKA12376.1"/>
    <property type="molecule type" value="Genomic_DNA"/>
</dbReference>
<dbReference type="InterPro" id="IPR036514">
    <property type="entry name" value="SGNH_hydro_sf"/>
</dbReference>
<evidence type="ECO:0000313" key="3">
    <source>
        <dbReference type="Proteomes" id="UP000190135"/>
    </source>
</evidence>
<dbReference type="Pfam" id="PF04311">
    <property type="entry name" value="DUF459"/>
    <property type="match status" value="1"/>
</dbReference>
<feature type="region of interest" description="Disordered" evidence="1">
    <location>
        <begin position="54"/>
        <end position="106"/>
    </location>
</feature>
<feature type="region of interest" description="Disordered" evidence="1">
    <location>
        <begin position="354"/>
        <end position="374"/>
    </location>
</feature>
<dbReference type="Gene3D" id="3.40.50.1110">
    <property type="entry name" value="SGNH hydrolase"/>
    <property type="match status" value="1"/>
</dbReference>
<evidence type="ECO:0000313" key="2">
    <source>
        <dbReference type="EMBL" id="SKA12376.1"/>
    </source>
</evidence>
<protein>
    <recommendedName>
        <fullName evidence="4">SGNH hydrolase-type esterase domain-containing protein</fullName>
    </recommendedName>
</protein>
<feature type="compositionally biased region" description="Pro residues" evidence="1">
    <location>
        <begin position="465"/>
        <end position="474"/>
    </location>
</feature>
<feature type="compositionally biased region" description="Basic residues" evidence="1">
    <location>
        <begin position="69"/>
        <end position="79"/>
    </location>
</feature>
<evidence type="ECO:0008006" key="4">
    <source>
        <dbReference type="Google" id="ProtNLM"/>
    </source>
</evidence>
<organism evidence="2 3">
    <name type="scientific">Consotaella salsifontis</name>
    <dbReference type="NCBI Taxonomy" id="1365950"/>
    <lineage>
        <taxon>Bacteria</taxon>
        <taxon>Pseudomonadati</taxon>
        <taxon>Pseudomonadota</taxon>
        <taxon>Alphaproteobacteria</taxon>
        <taxon>Hyphomicrobiales</taxon>
        <taxon>Aurantimonadaceae</taxon>
        <taxon>Consotaella</taxon>
    </lineage>
</organism>
<sequence length="474" mass="49950">MIQRQDSKSGARGRRLWRSLTPFSCLLILIFLAPCFGGAALAQERPRTILDMLFGGQVKSSPPPETRRAPARKTRKSSPPRRSSTSSPKPTSSSGSSAAAQPPAAVEKSADAQTVLVLGDFMADGLADGLSKVFADNPNIKVESHISGSSGLVRDDHYDWPASVGPILDEEKPSVAVVMIGSNDRQSIMLPSGSLSLRTEAWTDEYRKRATALAEAISSKGVPLVWVGVPAFKFERMSEDMVFFNGIYGQAAANVGGEFVDVWDGFVDADGAFVFDGPDLSGQPARLRNSDGITLTNAGKEKLAFFAEKAVLKHLDTSATPSSSVALAPDALSTMRLPPLASAANATSKPSVAFNDPALDGGDELLGGTRPAALSLEPSPRDRLVVLGSPVEGIEGRADNFSWNAKEGAVAPPTPAASIVARGSVGLDDLSRHEEPKPMPSLDEAIVEDWANQAKDGDQSLQGPQAPPSEPGKN</sequence>
<reference evidence="2 3" key="1">
    <citation type="submission" date="2017-02" db="EMBL/GenBank/DDBJ databases">
        <authorList>
            <person name="Peterson S.W."/>
        </authorList>
    </citation>
    <scope>NUCLEOTIDE SEQUENCE [LARGE SCALE GENOMIC DNA]</scope>
    <source>
        <strain evidence="2 3">USBA 369</strain>
    </source>
</reference>
<name>A0A1T4R984_9HYPH</name>
<proteinExistence type="predicted"/>
<accession>A0A1T4R984</accession>
<evidence type="ECO:0000256" key="1">
    <source>
        <dbReference type="SAM" id="MobiDB-lite"/>
    </source>
</evidence>
<dbReference type="CDD" id="cd01829">
    <property type="entry name" value="SGNH_hydrolase_peri2"/>
    <property type="match status" value="1"/>
</dbReference>
<dbReference type="Proteomes" id="UP000190135">
    <property type="component" value="Unassembled WGS sequence"/>
</dbReference>
<feature type="compositionally biased region" description="Low complexity" evidence="1">
    <location>
        <begin position="80"/>
        <end position="106"/>
    </location>
</feature>
<dbReference type="SUPFAM" id="SSF52266">
    <property type="entry name" value="SGNH hydrolase"/>
    <property type="match status" value="1"/>
</dbReference>
<gene>
    <name evidence="2" type="ORF">SAMN05428963_106122</name>
</gene>
<dbReference type="OrthoDB" id="9805649at2"/>
<feature type="region of interest" description="Disordered" evidence="1">
    <location>
        <begin position="427"/>
        <end position="474"/>
    </location>
</feature>
<dbReference type="InterPro" id="IPR007407">
    <property type="entry name" value="DUF459"/>
</dbReference>